<evidence type="ECO:0000259" key="6">
    <source>
        <dbReference type="Pfam" id="PF24552"/>
    </source>
</evidence>
<dbReference type="Pfam" id="PF24552">
    <property type="entry name" value="Defensin"/>
    <property type="match status" value="2"/>
</dbReference>
<protein>
    <recommendedName>
        <fullName evidence="6">Defensin-like domain-containing protein</fullName>
    </recommendedName>
</protein>
<keyword evidence="8" id="KW-1185">Reference proteome</keyword>
<gene>
    <name evidence="7" type="ORF">TCM_025465</name>
</gene>
<accession>A0A061EZI7</accession>
<keyword evidence="5" id="KW-1015">Disulfide bond</keyword>
<feature type="domain" description="Defensin-like" evidence="6">
    <location>
        <begin position="27"/>
        <end position="61"/>
    </location>
</feature>
<feature type="domain" description="Defensin-like" evidence="6">
    <location>
        <begin position="76"/>
        <end position="109"/>
    </location>
</feature>
<comment type="similarity">
    <text evidence="1">Belongs to the DEFL family.</text>
</comment>
<dbReference type="EMBL" id="CM001883">
    <property type="protein sequence ID" value="EOY10083.1"/>
    <property type="molecule type" value="Genomic_DNA"/>
</dbReference>
<dbReference type="InterPro" id="IPR056373">
    <property type="entry name" value="Defensin-like_dom"/>
</dbReference>
<dbReference type="GO" id="GO:0031640">
    <property type="term" value="P:killing of cells of another organism"/>
    <property type="evidence" value="ECO:0007669"/>
    <property type="project" value="UniProtKB-KW"/>
</dbReference>
<dbReference type="Proteomes" id="UP000026915">
    <property type="component" value="Chromosome 5"/>
</dbReference>
<dbReference type="InParanoid" id="A0A061EZI7"/>
<keyword evidence="4" id="KW-0611">Plant defense</keyword>
<reference evidence="7 8" key="1">
    <citation type="journal article" date="2013" name="Genome Biol.">
        <title>The genome sequence of the most widely cultivated cacao type and its use to identify candidate genes regulating pod color.</title>
        <authorList>
            <person name="Motamayor J.C."/>
            <person name="Mockaitis K."/>
            <person name="Schmutz J."/>
            <person name="Haiminen N."/>
            <person name="Iii D.L."/>
            <person name="Cornejo O."/>
            <person name="Findley S.D."/>
            <person name="Zheng P."/>
            <person name="Utro F."/>
            <person name="Royaert S."/>
            <person name="Saski C."/>
            <person name="Jenkins J."/>
            <person name="Podicheti R."/>
            <person name="Zhao M."/>
            <person name="Scheffler B.E."/>
            <person name="Stack J.C."/>
            <person name="Feltus F.A."/>
            <person name="Mustiga G.M."/>
            <person name="Amores F."/>
            <person name="Phillips W."/>
            <person name="Marelli J.P."/>
            <person name="May G.D."/>
            <person name="Shapiro H."/>
            <person name="Ma J."/>
            <person name="Bustamante C.D."/>
            <person name="Schnell R.J."/>
            <person name="Main D."/>
            <person name="Gilbert D."/>
            <person name="Parida L."/>
            <person name="Kuhn D.N."/>
        </authorList>
    </citation>
    <scope>NUCLEOTIDE SEQUENCE [LARGE SCALE GENOMIC DNA]</scope>
    <source>
        <strain evidence="8">cv. Matina 1-6</strain>
    </source>
</reference>
<dbReference type="HOGENOM" id="CLU_1868851_0_0_1"/>
<evidence type="ECO:0000256" key="5">
    <source>
        <dbReference type="ARBA" id="ARBA00023157"/>
    </source>
</evidence>
<evidence type="ECO:0000256" key="3">
    <source>
        <dbReference type="ARBA" id="ARBA00022577"/>
    </source>
</evidence>
<organism evidence="7 8">
    <name type="scientific">Theobroma cacao</name>
    <name type="common">Cacao</name>
    <name type="synonym">Cocoa</name>
    <dbReference type="NCBI Taxonomy" id="3641"/>
    <lineage>
        <taxon>Eukaryota</taxon>
        <taxon>Viridiplantae</taxon>
        <taxon>Streptophyta</taxon>
        <taxon>Embryophyta</taxon>
        <taxon>Tracheophyta</taxon>
        <taxon>Spermatophyta</taxon>
        <taxon>Magnoliopsida</taxon>
        <taxon>eudicotyledons</taxon>
        <taxon>Gunneridae</taxon>
        <taxon>Pentapetalae</taxon>
        <taxon>rosids</taxon>
        <taxon>malvids</taxon>
        <taxon>Malvales</taxon>
        <taxon>Malvaceae</taxon>
        <taxon>Byttnerioideae</taxon>
        <taxon>Theobroma</taxon>
    </lineage>
</organism>
<evidence type="ECO:0000256" key="1">
    <source>
        <dbReference type="ARBA" id="ARBA00006722"/>
    </source>
</evidence>
<dbReference type="Gramene" id="EOY10083">
    <property type="protein sequence ID" value="EOY10083"/>
    <property type="gene ID" value="TCM_025465"/>
</dbReference>
<name>A0A061EZI7_THECC</name>
<proteinExistence type="inferred from homology"/>
<evidence type="ECO:0000313" key="8">
    <source>
        <dbReference type="Proteomes" id="UP000026915"/>
    </source>
</evidence>
<dbReference type="AlphaFoldDB" id="A0A061EZI7"/>
<keyword evidence="3" id="KW-0295">Fungicide</keyword>
<evidence type="ECO:0000256" key="2">
    <source>
        <dbReference type="ARBA" id="ARBA00022529"/>
    </source>
</evidence>
<keyword evidence="2" id="KW-0929">Antimicrobial</keyword>
<sequence length="137" mass="15235">MAGKLVNIKLHIYLEITAYAEMKIAIDPYCLDACSDYYGNIECDEDCQAQGYNYGTCLDKQGADNIELYGEVVRNYFCFRACSGEPQFGDDECDGVCKARGYSSGSCLRLRECLVLLNSANSYVFKATTLHLPKICA</sequence>
<evidence type="ECO:0000256" key="4">
    <source>
        <dbReference type="ARBA" id="ARBA00022821"/>
    </source>
</evidence>
<dbReference type="GO" id="GO:0050832">
    <property type="term" value="P:defense response to fungus"/>
    <property type="evidence" value="ECO:0007669"/>
    <property type="project" value="UniProtKB-KW"/>
</dbReference>
<evidence type="ECO:0000313" key="7">
    <source>
        <dbReference type="EMBL" id="EOY10083.1"/>
    </source>
</evidence>